<dbReference type="SMART" id="SM00706">
    <property type="entry name" value="TECPR"/>
    <property type="match status" value="5"/>
</dbReference>
<evidence type="ECO:0000259" key="2">
    <source>
        <dbReference type="PROSITE" id="PS51178"/>
    </source>
</evidence>
<dbReference type="EMBL" id="BSFP01000070">
    <property type="protein sequence ID" value="GLL06284.1"/>
    <property type="molecule type" value="Genomic_DNA"/>
</dbReference>
<dbReference type="CDD" id="cd06577">
    <property type="entry name" value="PASTA_pknB"/>
    <property type="match status" value="1"/>
</dbReference>
<evidence type="ECO:0000313" key="3">
    <source>
        <dbReference type="EMBL" id="GLL06284.1"/>
    </source>
</evidence>
<dbReference type="PROSITE" id="PS51318">
    <property type="entry name" value="TAT"/>
    <property type="match status" value="1"/>
</dbReference>
<dbReference type="InterPro" id="IPR006311">
    <property type="entry name" value="TAT_signal"/>
</dbReference>
<feature type="signal peptide" evidence="1">
    <location>
        <begin position="1"/>
        <end position="25"/>
    </location>
</feature>
<dbReference type="GO" id="GO:0005975">
    <property type="term" value="P:carbohydrate metabolic process"/>
    <property type="evidence" value="ECO:0007669"/>
    <property type="project" value="UniProtKB-ARBA"/>
</dbReference>
<organism evidence="3 4">
    <name type="scientific">Dactylosporangium matsuzakiense</name>
    <dbReference type="NCBI Taxonomy" id="53360"/>
    <lineage>
        <taxon>Bacteria</taxon>
        <taxon>Bacillati</taxon>
        <taxon>Actinomycetota</taxon>
        <taxon>Actinomycetes</taxon>
        <taxon>Micromonosporales</taxon>
        <taxon>Micromonosporaceae</taxon>
        <taxon>Dactylosporangium</taxon>
    </lineage>
</organism>
<evidence type="ECO:0000256" key="1">
    <source>
        <dbReference type="SAM" id="SignalP"/>
    </source>
</evidence>
<dbReference type="Pfam" id="PF26607">
    <property type="entry name" value="DUF8189"/>
    <property type="match status" value="1"/>
</dbReference>
<dbReference type="InterPro" id="IPR029052">
    <property type="entry name" value="Metallo-depent_PP-like"/>
</dbReference>
<dbReference type="Proteomes" id="UP001143480">
    <property type="component" value="Unassembled WGS sequence"/>
</dbReference>
<dbReference type="InterPro" id="IPR013783">
    <property type="entry name" value="Ig-like_fold"/>
</dbReference>
<reference evidence="3" key="1">
    <citation type="journal article" date="2014" name="Int. J. Syst. Evol. Microbiol.">
        <title>Complete genome sequence of Corynebacterium casei LMG S-19264T (=DSM 44701T), isolated from a smear-ripened cheese.</title>
        <authorList>
            <consortium name="US DOE Joint Genome Institute (JGI-PGF)"/>
            <person name="Walter F."/>
            <person name="Albersmeier A."/>
            <person name="Kalinowski J."/>
            <person name="Ruckert C."/>
        </authorList>
    </citation>
    <scope>NUCLEOTIDE SEQUENCE</scope>
    <source>
        <strain evidence="3">VKM Ac-1321</strain>
    </source>
</reference>
<keyword evidence="4" id="KW-1185">Reference proteome</keyword>
<dbReference type="SUPFAM" id="SSF89372">
    <property type="entry name" value="Fucose-specific lectin"/>
    <property type="match status" value="1"/>
</dbReference>
<dbReference type="InterPro" id="IPR005543">
    <property type="entry name" value="PASTA_dom"/>
</dbReference>
<dbReference type="SMART" id="SM00740">
    <property type="entry name" value="PASTA"/>
    <property type="match status" value="1"/>
</dbReference>
<feature type="domain" description="PASTA" evidence="2">
    <location>
        <begin position="1030"/>
        <end position="1095"/>
    </location>
</feature>
<dbReference type="Pfam" id="PF05345">
    <property type="entry name" value="He_PIG"/>
    <property type="match status" value="1"/>
</dbReference>
<dbReference type="Pfam" id="PF03793">
    <property type="entry name" value="PASTA"/>
    <property type="match status" value="1"/>
</dbReference>
<evidence type="ECO:0000313" key="4">
    <source>
        <dbReference type="Proteomes" id="UP001143480"/>
    </source>
</evidence>
<dbReference type="AlphaFoldDB" id="A0A9W6NR74"/>
<dbReference type="Gene3D" id="3.30.10.20">
    <property type="match status" value="1"/>
</dbReference>
<dbReference type="PROSITE" id="PS51178">
    <property type="entry name" value="PASTA"/>
    <property type="match status" value="1"/>
</dbReference>
<keyword evidence="1" id="KW-0732">Signal</keyword>
<gene>
    <name evidence="3" type="ORF">GCM10017581_080330</name>
</gene>
<sequence>MKEARRMRMTRRNLLAATGAGVVAAAIDAGGLTSPAVAGGPAPGLAAAAAADGAPPWLAPADRTTLRRTVLIGPGGDGGYAQLVEGAPELHTIRADLGGTPYTPTYAITAFAQMTDMHITDDQSPLRVEFLDAYADPGPPHNGTYPTSKAYRPQESLTTHVVDAMCRAIALTGRGPLTNLPLAFTVVTGDSVDNTQYNEVRWYIDLLDGGRTVTPNSGSPTLDHSVSSDALGLDVHYWHAANKAFEQSNTRGPGLDKYFQAGFPEVKQMPYAARKPFTANGLGMPWYAVFGNHDALVQGNVPVDSTFLDFFFINVRDFAVGGFKPSGMPGLPDEISDAADIFDLVEAGLFASFAGVDVPADANRRLLTKQQFINEHFTTTGTPAGHGLHKDDSRAYYVMPLSFADLVVHIVLDTPNTAGGAGGIIKGDQYRWIEQQLLNNSTRYIGTDGKLKTQTGVADRLMVIYSHHTLDSMHNFWSTMSTGPVRKPPSDHRVESPERPGDVYTGDDLKALLLRFPNVIMHVNGHNHKNRINAWPRAATSPVPGGFWEISTAAHIDWPVQSRLFDIAAGRGTISIFTTMIDIDAPLSFGGDTSGPKPLAALSRELAANDIQERGGGTTKRRGRNLDRNTQLLLPAPFALPAVHEWGASVAVAVNKDGRTELFGVNGSGTVFRRPQTPGTGLDLPRWDGSEWVALDGPAMRVVAACTGQDGRIELYALNQLGYVYVRVQPAVNTWAGSGWTQLDGQLTSLAAARNADGRIELFGTNAADSVFHRVQSSPGSWAGTGWLALDGGLTQVAAAGNDDGRLTLFGVNALGAAFLRQQVTPGNWSGSGWVQFSDPNGVYGPMTTVSAALDFTAATQDVYTTKGHGQVFRWRQPSKNAAALSGPAWLDGTLSEVAVNAGLELFGVAGDGRVFHRIRNILATQGEWGAWSELGGVLRPADATHSLPIATSPGDITSARGVPVDRTLSVQRGTAPYIWQISGLPAGLTASSAGRITGTPTGAGSAETLVTATVWDFYGIANQFSFTWRVVVTVPNVLSWPEADATSAITAAGLVVGKRSTVNNCVDKGSVQVQHPQGGAAATLGSAVDITISTCESTGNPGGGGTKPPVNPK</sequence>
<comment type="caution">
    <text evidence="3">The sequence shown here is derived from an EMBL/GenBank/DDBJ whole genome shotgun (WGS) entry which is preliminary data.</text>
</comment>
<dbReference type="Gene3D" id="2.60.40.10">
    <property type="entry name" value="Immunoglobulins"/>
    <property type="match status" value="1"/>
</dbReference>
<dbReference type="NCBIfam" id="TIGR03767">
    <property type="entry name" value="P_acnes_RR"/>
    <property type="match status" value="1"/>
</dbReference>
<dbReference type="InterPro" id="IPR022506">
    <property type="entry name" value="Metallophosphoesterase_PPA1498"/>
</dbReference>
<dbReference type="InterPro" id="IPR006624">
    <property type="entry name" value="Beta-propeller_rpt_TECPR"/>
</dbReference>
<protein>
    <recommendedName>
        <fullName evidence="2">PASTA domain-containing protein</fullName>
    </recommendedName>
</protein>
<proteinExistence type="predicted"/>
<dbReference type="SUPFAM" id="SSF56300">
    <property type="entry name" value="Metallo-dependent phosphatases"/>
    <property type="match status" value="1"/>
</dbReference>
<dbReference type="InterPro" id="IPR058502">
    <property type="entry name" value="PLL-like_beta-prop"/>
</dbReference>
<reference evidence="3" key="2">
    <citation type="submission" date="2023-01" db="EMBL/GenBank/DDBJ databases">
        <authorList>
            <person name="Sun Q."/>
            <person name="Evtushenko L."/>
        </authorList>
    </citation>
    <scope>NUCLEOTIDE SEQUENCE</scope>
    <source>
        <strain evidence="3">VKM Ac-1321</strain>
    </source>
</reference>
<name>A0A9W6NR74_9ACTN</name>
<accession>A0A9W6NR74</accession>
<feature type="chain" id="PRO_5040763919" description="PASTA domain-containing protein" evidence="1">
    <location>
        <begin position="26"/>
        <end position="1114"/>
    </location>
</feature>